<dbReference type="InterPro" id="IPR001841">
    <property type="entry name" value="Znf_RING"/>
</dbReference>
<keyword evidence="2 4" id="KW-0863">Zinc-finger</keyword>
<keyword evidence="1" id="KW-0479">Metal-binding</keyword>
<dbReference type="PROSITE" id="PS00518">
    <property type="entry name" value="ZF_RING_1"/>
    <property type="match status" value="1"/>
</dbReference>
<reference evidence="7 8" key="1">
    <citation type="submission" date="2016-11" db="EMBL/GenBank/DDBJ databases">
        <title>The macronuclear genome of Stentor coeruleus: a giant cell with tiny introns.</title>
        <authorList>
            <person name="Slabodnick M."/>
            <person name="Ruby J.G."/>
            <person name="Reiff S.B."/>
            <person name="Swart E.C."/>
            <person name="Gosai S."/>
            <person name="Prabakaran S."/>
            <person name="Witkowska E."/>
            <person name="Larue G.E."/>
            <person name="Fisher S."/>
            <person name="Freeman R.M."/>
            <person name="Gunawardena J."/>
            <person name="Chu W."/>
            <person name="Stover N.A."/>
            <person name="Gregory B.D."/>
            <person name="Nowacki M."/>
            <person name="Derisi J."/>
            <person name="Roy S.W."/>
            <person name="Marshall W.F."/>
            <person name="Sood P."/>
        </authorList>
    </citation>
    <scope>NUCLEOTIDE SEQUENCE [LARGE SCALE GENOMIC DNA]</scope>
    <source>
        <strain evidence="7">WM001</strain>
    </source>
</reference>
<evidence type="ECO:0000259" key="6">
    <source>
        <dbReference type="PROSITE" id="PS50089"/>
    </source>
</evidence>
<evidence type="ECO:0000256" key="5">
    <source>
        <dbReference type="SAM" id="MobiDB-lite"/>
    </source>
</evidence>
<dbReference type="SMART" id="SM00184">
    <property type="entry name" value="RING"/>
    <property type="match status" value="4"/>
</dbReference>
<comment type="caution">
    <text evidence="7">The sequence shown here is derived from an EMBL/GenBank/DDBJ whole genome shotgun (WGS) entry which is preliminary data.</text>
</comment>
<evidence type="ECO:0000256" key="4">
    <source>
        <dbReference type="PROSITE-ProRule" id="PRU00175"/>
    </source>
</evidence>
<evidence type="ECO:0000256" key="1">
    <source>
        <dbReference type="ARBA" id="ARBA00022723"/>
    </source>
</evidence>
<evidence type="ECO:0000256" key="2">
    <source>
        <dbReference type="ARBA" id="ARBA00022771"/>
    </source>
</evidence>
<feature type="domain" description="RING-type" evidence="6">
    <location>
        <begin position="329"/>
        <end position="362"/>
    </location>
</feature>
<evidence type="ECO:0000313" key="7">
    <source>
        <dbReference type="EMBL" id="OMJ76746.1"/>
    </source>
</evidence>
<feature type="region of interest" description="Disordered" evidence="5">
    <location>
        <begin position="80"/>
        <end position="100"/>
    </location>
</feature>
<proteinExistence type="predicted"/>
<dbReference type="InterPro" id="IPR017907">
    <property type="entry name" value="Znf_RING_CS"/>
</dbReference>
<dbReference type="PROSITE" id="PS50089">
    <property type="entry name" value="ZF_RING_2"/>
    <property type="match status" value="1"/>
</dbReference>
<keyword evidence="3" id="KW-0862">Zinc</keyword>
<gene>
    <name evidence="7" type="ORF">SteCoe_23807</name>
</gene>
<accession>A0A1R2BIZ9</accession>
<dbReference type="Proteomes" id="UP000187209">
    <property type="component" value="Unassembled WGS sequence"/>
</dbReference>
<evidence type="ECO:0000256" key="3">
    <source>
        <dbReference type="ARBA" id="ARBA00022833"/>
    </source>
</evidence>
<name>A0A1R2BIZ9_9CILI</name>
<sequence length="602" mass="69096">MFTCKKKCLISNCTNKCEYYVNYSRFHKVCQAHLIKQNSFIKCEVCNNTIECYSNLDNPNITEYKKIISSIQNFIHNTQTSEPEPEIKSNSTEQLTKPNHQSQNFINNTNKGTTIKACFFINCKSKKTKAVCSEHSFCERHFPNKQNFCPSCKCSKCKKNSACFLYPCGSLCQEKCNNFRTCCYLCCSRDKSKKIEGCNHYLCKEHYIEDFLCYCIKCCICNKGLVRKKNVDTLLCDECSQKTCPQCKELAISLFKDKCNHNRCDKCINEPCYFCTNDNNTIKNALCVNCKASPSTDKTCSKHPKCEDCEHIFAGVQCIFCQNPEDFKCSSCKNYYPFVLSWKCTHKLCSMCIENQEYCPLCPKIINCTQCLNAQATDFSCELHPKCINCILLFDSCIICYEFKDTYKCDLCNIYSPDVKELVCKHKMCLKCQKNPHPLCVRHSFCAYCAKVYKDCPSCLKCSYCGIFVKEEGIYGDKVSCGFCIEKHMPGRFKVTQGGNVLDMKNHRASCSFCKECGLDDDIVGGKCYNVTRNSANGNEYVYGDLFLCDYPMKRSRKTICFACKNSFKGDYECSNHPLCQTCKRSKNEIGCYFCNNDEDKK</sequence>
<dbReference type="EMBL" id="MPUH01000613">
    <property type="protein sequence ID" value="OMJ76746.1"/>
    <property type="molecule type" value="Genomic_DNA"/>
</dbReference>
<evidence type="ECO:0000313" key="8">
    <source>
        <dbReference type="Proteomes" id="UP000187209"/>
    </source>
</evidence>
<organism evidence="7 8">
    <name type="scientific">Stentor coeruleus</name>
    <dbReference type="NCBI Taxonomy" id="5963"/>
    <lineage>
        <taxon>Eukaryota</taxon>
        <taxon>Sar</taxon>
        <taxon>Alveolata</taxon>
        <taxon>Ciliophora</taxon>
        <taxon>Postciliodesmatophora</taxon>
        <taxon>Heterotrichea</taxon>
        <taxon>Heterotrichida</taxon>
        <taxon>Stentoridae</taxon>
        <taxon>Stentor</taxon>
    </lineage>
</organism>
<protein>
    <recommendedName>
        <fullName evidence="6">RING-type domain-containing protein</fullName>
    </recommendedName>
</protein>
<dbReference type="GO" id="GO:0008270">
    <property type="term" value="F:zinc ion binding"/>
    <property type="evidence" value="ECO:0007669"/>
    <property type="project" value="UniProtKB-KW"/>
</dbReference>
<dbReference type="AlphaFoldDB" id="A0A1R2BIZ9"/>
<keyword evidence="8" id="KW-1185">Reference proteome</keyword>